<evidence type="ECO:0000313" key="2">
    <source>
        <dbReference type="Proteomes" id="UP001346869"/>
    </source>
</evidence>
<protein>
    <submittedName>
        <fullName evidence="1">Uncharacterized protein</fullName>
    </submittedName>
</protein>
<proteinExistence type="predicted"/>
<gene>
    <name evidence="1" type="ORF">PBY51_004699</name>
</gene>
<dbReference type="Proteomes" id="UP001346869">
    <property type="component" value="Unassembled WGS sequence"/>
</dbReference>
<reference evidence="1 2" key="1">
    <citation type="journal article" date="2023" name="Genes (Basel)">
        <title>Chromosome-Level Genome Assembly and Circadian Gene Repertoire of the Patagonia Blennie Eleginops maclovinus-The Closest Ancestral Proxy of Antarctic Cryonotothenioids.</title>
        <authorList>
            <person name="Cheng C.C."/>
            <person name="Rivera-Colon A.G."/>
            <person name="Minhas B.F."/>
            <person name="Wilson L."/>
            <person name="Rayamajhi N."/>
            <person name="Vargas-Chacoff L."/>
            <person name="Catchen J.M."/>
        </authorList>
    </citation>
    <scope>NUCLEOTIDE SEQUENCE [LARGE SCALE GENOMIC DNA]</scope>
    <source>
        <strain evidence="1">JMC-PN-2008</strain>
    </source>
</reference>
<keyword evidence="2" id="KW-1185">Reference proteome</keyword>
<dbReference type="AlphaFoldDB" id="A0AAN7X4Q8"/>
<organism evidence="1 2">
    <name type="scientific">Eleginops maclovinus</name>
    <name type="common">Patagonian blennie</name>
    <name type="synonym">Eleginus maclovinus</name>
    <dbReference type="NCBI Taxonomy" id="56733"/>
    <lineage>
        <taxon>Eukaryota</taxon>
        <taxon>Metazoa</taxon>
        <taxon>Chordata</taxon>
        <taxon>Craniata</taxon>
        <taxon>Vertebrata</taxon>
        <taxon>Euteleostomi</taxon>
        <taxon>Actinopterygii</taxon>
        <taxon>Neopterygii</taxon>
        <taxon>Teleostei</taxon>
        <taxon>Neoteleostei</taxon>
        <taxon>Acanthomorphata</taxon>
        <taxon>Eupercaria</taxon>
        <taxon>Perciformes</taxon>
        <taxon>Notothenioidei</taxon>
        <taxon>Eleginopidae</taxon>
        <taxon>Eleginops</taxon>
    </lineage>
</organism>
<sequence>MTKAGRLIWCAKQRGTKHRILQYGFPSFVSPPCEVTARVALTPPPGRYSTPQLSLINPETTPLLSPTPYLSVLTPPPPQPFPQTVLLSGAGVKVTGLIGHQ</sequence>
<evidence type="ECO:0000313" key="1">
    <source>
        <dbReference type="EMBL" id="KAK5854512.1"/>
    </source>
</evidence>
<name>A0AAN7X4Q8_ELEMC</name>
<reference evidence="1 2" key="2">
    <citation type="journal article" date="2023" name="Mol. Biol. Evol.">
        <title>Genomics of Secondarily Temperate Adaptation in the Only Non-Antarctic Icefish.</title>
        <authorList>
            <person name="Rivera-Colon A.G."/>
            <person name="Rayamajhi N."/>
            <person name="Minhas B.F."/>
            <person name="Madrigal G."/>
            <person name="Bilyk K.T."/>
            <person name="Yoon V."/>
            <person name="Hune M."/>
            <person name="Gregory S."/>
            <person name="Cheng C.H.C."/>
            <person name="Catchen J.M."/>
        </authorList>
    </citation>
    <scope>NUCLEOTIDE SEQUENCE [LARGE SCALE GENOMIC DNA]</scope>
    <source>
        <strain evidence="1">JMC-PN-2008</strain>
    </source>
</reference>
<dbReference type="EMBL" id="JAUZQC010000018">
    <property type="protein sequence ID" value="KAK5854512.1"/>
    <property type="molecule type" value="Genomic_DNA"/>
</dbReference>
<comment type="caution">
    <text evidence="1">The sequence shown here is derived from an EMBL/GenBank/DDBJ whole genome shotgun (WGS) entry which is preliminary data.</text>
</comment>
<accession>A0AAN7X4Q8</accession>